<keyword evidence="7" id="KW-0418">Kinase</keyword>
<proteinExistence type="predicted"/>
<evidence type="ECO:0000256" key="4">
    <source>
        <dbReference type="PROSITE-ProRule" id="PRU10141"/>
    </source>
</evidence>
<feature type="repeat" description="WD" evidence="3">
    <location>
        <begin position="436"/>
        <end position="469"/>
    </location>
</feature>
<dbReference type="CDD" id="cd14014">
    <property type="entry name" value="STKc_PknB_like"/>
    <property type="match status" value="1"/>
</dbReference>
<comment type="caution">
    <text evidence="7">The sequence shown here is derived from an EMBL/GenBank/DDBJ whole genome shotgun (WGS) entry which is preliminary data.</text>
</comment>
<evidence type="ECO:0000256" key="3">
    <source>
        <dbReference type="PROSITE-ProRule" id="PRU00221"/>
    </source>
</evidence>
<keyword evidence="2" id="KW-0677">Repeat</keyword>
<dbReference type="PANTHER" id="PTHR19879">
    <property type="entry name" value="TRANSCRIPTION INITIATION FACTOR TFIID"/>
    <property type="match status" value="1"/>
</dbReference>
<dbReference type="PROSITE" id="PS00678">
    <property type="entry name" value="WD_REPEATS_1"/>
    <property type="match status" value="1"/>
</dbReference>
<protein>
    <submittedName>
        <fullName evidence="7">Ser/Thr protein kinase</fullName>
    </submittedName>
</protein>
<dbReference type="PANTHER" id="PTHR19879:SF9">
    <property type="entry name" value="TRANSCRIPTION INITIATION FACTOR TFIID SUBUNIT 5"/>
    <property type="match status" value="1"/>
</dbReference>
<dbReference type="PROSITE" id="PS50294">
    <property type="entry name" value="WD_REPEATS_REGION"/>
    <property type="match status" value="4"/>
</dbReference>
<dbReference type="GO" id="GO:0016301">
    <property type="term" value="F:kinase activity"/>
    <property type="evidence" value="ECO:0007669"/>
    <property type="project" value="UniProtKB-KW"/>
</dbReference>
<dbReference type="PRINTS" id="PR00320">
    <property type="entry name" value="GPROTEINBRPT"/>
</dbReference>
<organism evidence="7 8">
    <name type="scientific">Candidatus Fervidibacter sacchari</name>
    <dbReference type="NCBI Taxonomy" id="1448929"/>
    <lineage>
        <taxon>Bacteria</taxon>
        <taxon>Candidatus Fervidibacterota</taxon>
        <taxon>Candidatus Fervidibacter</taxon>
    </lineage>
</organism>
<keyword evidence="5" id="KW-1133">Transmembrane helix</keyword>
<dbReference type="InterPro" id="IPR036322">
    <property type="entry name" value="WD40_repeat_dom_sf"/>
</dbReference>
<feature type="repeat" description="WD" evidence="3">
    <location>
        <begin position="313"/>
        <end position="354"/>
    </location>
</feature>
<feature type="repeat" description="WD" evidence="3">
    <location>
        <begin position="355"/>
        <end position="395"/>
    </location>
</feature>
<dbReference type="PROSITE" id="PS50082">
    <property type="entry name" value="WD_REPEATS_2"/>
    <property type="match status" value="6"/>
</dbReference>
<keyword evidence="4" id="KW-0547">Nucleotide-binding</keyword>
<dbReference type="SMART" id="SM00220">
    <property type="entry name" value="S_TKc"/>
    <property type="match status" value="1"/>
</dbReference>
<dbReference type="SUPFAM" id="SSF56112">
    <property type="entry name" value="Protein kinase-like (PK-like)"/>
    <property type="match status" value="1"/>
</dbReference>
<dbReference type="SMART" id="SM00320">
    <property type="entry name" value="WD40"/>
    <property type="match status" value="7"/>
</dbReference>
<evidence type="ECO:0000256" key="2">
    <source>
        <dbReference type="ARBA" id="ARBA00022737"/>
    </source>
</evidence>
<reference evidence="7 8" key="1">
    <citation type="submission" date="2022-08" db="EMBL/GenBank/DDBJ databases">
        <title>Bacterial and archaeal communities from various locations to study Microbial Dark Matter (Phase II).</title>
        <authorList>
            <person name="Stepanauskas R."/>
        </authorList>
    </citation>
    <scope>NUCLEOTIDE SEQUENCE [LARGE SCALE GENOMIC DNA]</scope>
    <source>
        <strain evidence="7 8">PD1</strain>
    </source>
</reference>
<dbReference type="InterPro" id="IPR000719">
    <property type="entry name" value="Prot_kinase_dom"/>
</dbReference>
<evidence type="ECO:0000256" key="5">
    <source>
        <dbReference type="SAM" id="Phobius"/>
    </source>
</evidence>
<feature type="repeat" description="WD" evidence="3">
    <location>
        <begin position="482"/>
        <end position="515"/>
    </location>
</feature>
<keyword evidence="5" id="KW-0472">Membrane</keyword>
<accession>A0ABT2ELZ6</accession>
<feature type="transmembrane region" description="Helical" evidence="5">
    <location>
        <begin position="279"/>
        <end position="301"/>
    </location>
</feature>
<name>A0ABT2ELZ6_9BACT</name>
<keyword evidence="8" id="KW-1185">Reference proteome</keyword>
<keyword evidence="1 3" id="KW-0853">WD repeat</keyword>
<dbReference type="PROSITE" id="PS00107">
    <property type="entry name" value="PROTEIN_KINASE_ATP"/>
    <property type="match status" value="1"/>
</dbReference>
<evidence type="ECO:0000256" key="1">
    <source>
        <dbReference type="ARBA" id="ARBA00022574"/>
    </source>
</evidence>
<dbReference type="InterPro" id="IPR019775">
    <property type="entry name" value="WD40_repeat_CS"/>
</dbReference>
<dbReference type="Pfam" id="PF00069">
    <property type="entry name" value="Pkinase"/>
    <property type="match status" value="1"/>
</dbReference>
<evidence type="ECO:0000313" key="7">
    <source>
        <dbReference type="EMBL" id="MCS3918870.1"/>
    </source>
</evidence>
<dbReference type="Gene3D" id="1.10.510.10">
    <property type="entry name" value="Transferase(Phosphotransferase) domain 1"/>
    <property type="match status" value="1"/>
</dbReference>
<feature type="repeat" description="WD" evidence="3">
    <location>
        <begin position="569"/>
        <end position="605"/>
    </location>
</feature>
<feature type="repeat" description="WD" evidence="3">
    <location>
        <begin position="530"/>
        <end position="568"/>
    </location>
</feature>
<gene>
    <name evidence="7" type="ORF">M2350_001270</name>
</gene>
<dbReference type="Gene3D" id="3.30.200.20">
    <property type="entry name" value="Phosphorylase Kinase, domain 1"/>
    <property type="match status" value="1"/>
</dbReference>
<dbReference type="CDD" id="cd00200">
    <property type="entry name" value="WD40"/>
    <property type="match status" value="1"/>
</dbReference>
<dbReference type="InterPro" id="IPR011009">
    <property type="entry name" value="Kinase-like_dom_sf"/>
</dbReference>
<dbReference type="InterPro" id="IPR001680">
    <property type="entry name" value="WD40_rpt"/>
</dbReference>
<keyword evidence="5" id="KW-0812">Transmembrane</keyword>
<dbReference type="InterPro" id="IPR020472">
    <property type="entry name" value="WD40_PAC1"/>
</dbReference>
<keyword evidence="4" id="KW-0067">ATP-binding</keyword>
<sequence length="605" mass="68411">MAQRYKVERLLGWGGFGAVYLAQDLRFKQRKVAVKENHDLSVLQAFLKEAELLATLQHPNLPRVSDFFQEQPPTIPYPRAYMVMDYIAGESLDERIQRKGKLSESELLRIMRGVFDALEYLHKLRPPIYHRDIKPQNIRVTPEGRTFLVDFGIAKVGSGLTTVGARAATPPFSPPEQYRMTGATDDKSDQYALAMTMYVALTGEVPTHAEAPARIHALATGQPDPLVPLHQIRPDISRNVARAIMRALSVDKDKRFANIVEFRRALYPPKIAGLSRRKLVFAIVSTFLVSAIGLLLGYQVWKWRQPLWLVGTLKGHTAGVTWVLFTPDGKRLISASHDGTIRVWNWQRRKIEKVLLGHPKSVRMIALMDTTKLVSVGWDGTVRIWNWRTGRLLQVLPANIGRLHSVAVSSDSRWLVAGGEKGLCVWKAKGKIWLVRRYHLGPVHSLAFHPDDQTLAIGDARGRIWLWDIVEGWGEEFDAPFWDAHKGAVTSLAFKPDGTLLLSGGEDATLLVWELVDRSLFLIRRLDGWHLKEIRAVAFRHDGKIAASCSMDDTLRIWRTDDWTVVFTRKGGQNWSLALAFSLFGDLLASASKDETVKVWRLRLP</sequence>
<evidence type="ECO:0000259" key="6">
    <source>
        <dbReference type="PROSITE" id="PS50011"/>
    </source>
</evidence>
<dbReference type="Pfam" id="PF00400">
    <property type="entry name" value="WD40"/>
    <property type="match status" value="7"/>
</dbReference>
<dbReference type="InterPro" id="IPR017441">
    <property type="entry name" value="Protein_kinase_ATP_BS"/>
</dbReference>
<dbReference type="SUPFAM" id="SSF50978">
    <property type="entry name" value="WD40 repeat-like"/>
    <property type="match status" value="1"/>
</dbReference>
<dbReference type="InterPro" id="IPR015943">
    <property type="entry name" value="WD40/YVTN_repeat-like_dom_sf"/>
</dbReference>
<feature type="domain" description="Protein kinase" evidence="6">
    <location>
        <begin position="5"/>
        <end position="267"/>
    </location>
</feature>
<feature type="binding site" evidence="4">
    <location>
        <position position="35"/>
    </location>
    <ligand>
        <name>ATP</name>
        <dbReference type="ChEBI" id="CHEBI:30616"/>
    </ligand>
</feature>
<dbReference type="PROSITE" id="PS50011">
    <property type="entry name" value="PROTEIN_KINASE_DOM"/>
    <property type="match status" value="1"/>
</dbReference>
<dbReference type="Gene3D" id="2.130.10.10">
    <property type="entry name" value="YVTN repeat-like/Quinoprotein amine dehydrogenase"/>
    <property type="match status" value="2"/>
</dbReference>
<dbReference type="Proteomes" id="UP001204798">
    <property type="component" value="Unassembled WGS sequence"/>
</dbReference>
<keyword evidence="7" id="KW-0808">Transferase</keyword>
<dbReference type="EMBL" id="JANUCP010000002">
    <property type="protein sequence ID" value="MCS3918870.1"/>
    <property type="molecule type" value="Genomic_DNA"/>
</dbReference>
<evidence type="ECO:0000313" key="8">
    <source>
        <dbReference type="Proteomes" id="UP001204798"/>
    </source>
</evidence>